<dbReference type="InterPro" id="IPR057541">
    <property type="entry name" value="PACS1/2_N"/>
</dbReference>
<dbReference type="Pfam" id="PF25332">
    <property type="entry name" value="C2_PACS_N"/>
    <property type="match status" value="1"/>
</dbReference>
<organism evidence="4 5">
    <name type="scientific">Myotis brandtii</name>
    <name type="common">Brandt's bat</name>
    <dbReference type="NCBI Taxonomy" id="109478"/>
    <lineage>
        <taxon>Eukaryota</taxon>
        <taxon>Metazoa</taxon>
        <taxon>Chordata</taxon>
        <taxon>Craniata</taxon>
        <taxon>Vertebrata</taxon>
        <taxon>Euteleostomi</taxon>
        <taxon>Mammalia</taxon>
        <taxon>Eutheria</taxon>
        <taxon>Laurasiatheria</taxon>
        <taxon>Chiroptera</taxon>
        <taxon>Yangochiroptera</taxon>
        <taxon>Vespertilionidae</taxon>
        <taxon>Myotis</taxon>
    </lineage>
</organism>
<dbReference type="PANTHER" id="PTHR13280">
    <property type="entry name" value="PHOSPHOFURIN ACIDIC CLUSTER SORTING PROTEIN"/>
    <property type="match status" value="1"/>
</dbReference>
<comment type="similarity">
    <text evidence="1">Belongs to the PACS family.</text>
</comment>
<keyword evidence="5" id="KW-1185">Reference proteome</keyword>
<dbReference type="InterPro" id="IPR019381">
    <property type="entry name" value="PACS1/2_C"/>
</dbReference>
<dbReference type="EMBL" id="KE163920">
    <property type="protein sequence ID" value="EPQ14389.1"/>
    <property type="molecule type" value="Genomic_DNA"/>
</dbReference>
<protein>
    <submittedName>
        <fullName evidence="4">Phosphofurin acidic cluster sorting protein 2</fullName>
    </submittedName>
</protein>
<evidence type="ECO:0000313" key="5">
    <source>
        <dbReference type="Proteomes" id="UP000052978"/>
    </source>
</evidence>
<dbReference type="Proteomes" id="UP000052978">
    <property type="component" value="Unassembled WGS sequence"/>
</dbReference>
<keyword evidence="2" id="KW-0597">Phosphoprotein</keyword>
<evidence type="ECO:0000313" key="4">
    <source>
        <dbReference type="EMBL" id="EPQ14389.1"/>
    </source>
</evidence>
<dbReference type="GO" id="GO:0044325">
    <property type="term" value="F:transmembrane transporter binding"/>
    <property type="evidence" value="ECO:0007669"/>
    <property type="project" value="TreeGrafter"/>
</dbReference>
<feature type="domain" description="Phosphofurin acidic cluster sorting protein 1/2 N-terminal C2" evidence="3">
    <location>
        <begin position="2"/>
        <end position="132"/>
    </location>
</feature>
<evidence type="ECO:0000256" key="2">
    <source>
        <dbReference type="ARBA" id="ARBA00022553"/>
    </source>
</evidence>
<gene>
    <name evidence="4" type="ORF">D623_10001375</name>
</gene>
<sequence length="150" mass="17119">MPKNLFANRELDSTILRFMPSLCNLTLMKMEVFKELEKDLISMVIGMKMQGSNLISMVITVKMQGSKHILRDGQLETDLGLTSLQDPHFLKREGSKLQVLLHWRKRFKNHIIWSYKTLPVGAIHMAEVRQQPLKGGQGHQGDFCQSGSDP</sequence>
<dbReference type="GO" id="GO:0072659">
    <property type="term" value="P:protein localization to plasma membrane"/>
    <property type="evidence" value="ECO:0007669"/>
    <property type="project" value="TreeGrafter"/>
</dbReference>
<dbReference type="PANTHER" id="PTHR13280:SF15">
    <property type="entry name" value="PHOSPHOFURIN ACIDIC CLUSTER SORTING PROTEIN 2"/>
    <property type="match status" value="1"/>
</dbReference>
<evidence type="ECO:0000259" key="3">
    <source>
        <dbReference type="Pfam" id="PF25332"/>
    </source>
</evidence>
<dbReference type="AlphaFoldDB" id="S7NAV3"/>
<reference evidence="4 5" key="1">
    <citation type="journal article" date="2013" name="Nat. Commun.">
        <title>Genome analysis reveals insights into physiology and longevity of the Brandt's bat Myotis brandtii.</title>
        <authorList>
            <person name="Seim I."/>
            <person name="Fang X."/>
            <person name="Xiong Z."/>
            <person name="Lobanov A.V."/>
            <person name="Huang Z."/>
            <person name="Ma S."/>
            <person name="Feng Y."/>
            <person name="Turanov A.A."/>
            <person name="Zhu Y."/>
            <person name="Lenz T.L."/>
            <person name="Gerashchenko M.V."/>
            <person name="Fan D."/>
            <person name="Hee Yim S."/>
            <person name="Yao X."/>
            <person name="Jordan D."/>
            <person name="Xiong Y."/>
            <person name="Ma Y."/>
            <person name="Lyapunov A.N."/>
            <person name="Chen G."/>
            <person name="Kulakova O.I."/>
            <person name="Sun Y."/>
            <person name="Lee S.G."/>
            <person name="Bronson R.T."/>
            <person name="Moskalev A.A."/>
            <person name="Sunyaev S.R."/>
            <person name="Zhang G."/>
            <person name="Krogh A."/>
            <person name="Wang J."/>
            <person name="Gladyshev V.N."/>
        </authorList>
    </citation>
    <scope>NUCLEOTIDE SEQUENCE [LARGE SCALE GENOMIC DNA]</scope>
</reference>
<proteinExistence type="inferred from homology"/>
<accession>S7NAV3</accession>
<name>S7NAV3_MYOBR</name>
<evidence type="ECO:0000256" key="1">
    <source>
        <dbReference type="ARBA" id="ARBA00008590"/>
    </source>
</evidence>